<dbReference type="SUPFAM" id="SSF55785">
    <property type="entry name" value="PYP-like sensor domain (PAS domain)"/>
    <property type="match status" value="5"/>
</dbReference>
<evidence type="ECO:0000256" key="7">
    <source>
        <dbReference type="PROSITE-ProRule" id="PRU00169"/>
    </source>
</evidence>
<protein>
    <recommendedName>
        <fullName evidence="2">histidine kinase</fullName>
        <ecNumber evidence="2">2.7.13.3</ecNumber>
    </recommendedName>
</protein>
<evidence type="ECO:0000256" key="3">
    <source>
        <dbReference type="ARBA" id="ARBA00022553"/>
    </source>
</evidence>
<dbReference type="SMART" id="SM00388">
    <property type="entry name" value="HisKA"/>
    <property type="match status" value="1"/>
</dbReference>
<evidence type="ECO:0000256" key="2">
    <source>
        <dbReference type="ARBA" id="ARBA00012438"/>
    </source>
</evidence>
<comment type="catalytic activity">
    <reaction evidence="1">
        <text>ATP + protein L-histidine = ADP + protein N-phospho-L-histidine.</text>
        <dbReference type="EC" id="2.7.13.3"/>
    </reaction>
</comment>
<dbReference type="NCBIfam" id="TIGR00229">
    <property type="entry name" value="sensory_box"/>
    <property type="match status" value="4"/>
</dbReference>
<feature type="domain" description="PAS" evidence="12">
    <location>
        <begin position="544"/>
        <end position="605"/>
    </location>
</feature>
<dbReference type="InterPro" id="IPR046342">
    <property type="entry name" value="CBS_dom_sf"/>
</dbReference>
<name>A0ABT7BZE7_9CYAN</name>
<dbReference type="RefSeq" id="WP_283758453.1">
    <property type="nucleotide sequence ID" value="NZ_JAQOSQ010000010.1"/>
</dbReference>
<dbReference type="SUPFAM" id="SSF54631">
    <property type="entry name" value="CBS-domain pair"/>
    <property type="match status" value="1"/>
</dbReference>
<dbReference type="InterPro" id="IPR000644">
    <property type="entry name" value="CBS_dom"/>
</dbReference>
<feature type="domain" description="PAC" evidence="13">
    <location>
        <begin position="246"/>
        <end position="298"/>
    </location>
</feature>
<dbReference type="SUPFAM" id="SSF52172">
    <property type="entry name" value="CheY-like"/>
    <property type="match status" value="1"/>
</dbReference>
<evidence type="ECO:0000259" key="14">
    <source>
        <dbReference type="PROSITE" id="PS51371"/>
    </source>
</evidence>
<keyword evidence="8" id="KW-0129">CBS domain</keyword>
<dbReference type="Pfam" id="PF00072">
    <property type="entry name" value="Response_reg"/>
    <property type="match status" value="1"/>
</dbReference>
<feature type="domain" description="PAS" evidence="12">
    <location>
        <begin position="299"/>
        <end position="369"/>
    </location>
</feature>
<feature type="domain" description="PAS" evidence="12">
    <location>
        <begin position="163"/>
        <end position="217"/>
    </location>
</feature>
<dbReference type="InterPro" id="IPR001610">
    <property type="entry name" value="PAC"/>
</dbReference>
<dbReference type="CDD" id="cd17546">
    <property type="entry name" value="REC_hyHK_CKI1_RcsC-like"/>
    <property type="match status" value="1"/>
</dbReference>
<dbReference type="InterPro" id="IPR003661">
    <property type="entry name" value="HisK_dim/P_dom"/>
</dbReference>
<feature type="domain" description="PAC" evidence="13">
    <location>
        <begin position="621"/>
        <end position="673"/>
    </location>
</feature>
<dbReference type="PROSITE" id="PS50112">
    <property type="entry name" value="PAS"/>
    <property type="match status" value="5"/>
</dbReference>
<keyword evidence="16" id="KW-1185">Reference proteome</keyword>
<dbReference type="InterPro" id="IPR001789">
    <property type="entry name" value="Sig_transdc_resp-reg_receiver"/>
</dbReference>
<accession>A0ABT7BZE7</accession>
<evidence type="ECO:0000259" key="12">
    <source>
        <dbReference type="PROSITE" id="PS50112"/>
    </source>
</evidence>
<evidence type="ECO:0000256" key="5">
    <source>
        <dbReference type="ARBA" id="ARBA00022777"/>
    </source>
</evidence>
<comment type="caution">
    <text evidence="15">The sequence shown here is derived from an EMBL/GenBank/DDBJ whole genome shotgun (WGS) entry which is preliminary data.</text>
</comment>
<evidence type="ECO:0000256" key="9">
    <source>
        <dbReference type="SAM" id="MobiDB-lite"/>
    </source>
</evidence>
<dbReference type="InterPro" id="IPR036890">
    <property type="entry name" value="HATPase_C_sf"/>
</dbReference>
<dbReference type="CDD" id="cd00130">
    <property type="entry name" value="PAS"/>
    <property type="match status" value="5"/>
</dbReference>
<dbReference type="Gene3D" id="3.30.565.10">
    <property type="entry name" value="Histidine kinase-like ATPase, C-terminal domain"/>
    <property type="match status" value="1"/>
</dbReference>
<evidence type="ECO:0000259" key="10">
    <source>
        <dbReference type="PROSITE" id="PS50109"/>
    </source>
</evidence>
<feature type="domain" description="PAS" evidence="12">
    <location>
        <begin position="674"/>
        <end position="746"/>
    </location>
</feature>
<evidence type="ECO:0000313" key="15">
    <source>
        <dbReference type="EMBL" id="MDJ1183801.1"/>
    </source>
</evidence>
<dbReference type="SMART" id="SM00387">
    <property type="entry name" value="HATPase_c"/>
    <property type="match status" value="1"/>
</dbReference>
<dbReference type="Pfam" id="PF00989">
    <property type="entry name" value="PAS"/>
    <property type="match status" value="1"/>
</dbReference>
<dbReference type="InterPro" id="IPR036097">
    <property type="entry name" value="HisK_dim/P_sf"/>
</dbReference>
<dbReference type="SMART" id="SM00091">
    <property type="entry name" value="PAS"/>
    <property type="match status" value="5"/>
</dbReference>
<dbReference type="Pfam" id="PF02518">
    <property type="entry name" value="HATPase_c"/>
    <property type="match status" value="1"/>
</dbReference>
<dbReference type="Pfam" id="PF08447">
    <property type="entry name" value="PAS_3"/>
    <property type="match status" value="1"/>
</dbReference>
<feature type="domain" description="Response regulatory" evidence="11">
    <location>
        <begin position="1080"/>
        <end position="1196"/>
    </location>
</feature>
<dbReference type="CDD" id="cd00082">
    <property type="entry name" value="HisKA"/>
    <property type="match status" value="1"/>
</dbReference>
<dbReference type="InterPro" id="IPR004358">
    <property type="entry name" value="Sig_transdc_His_kin-like_C"/>
</dbReference>
<sequence>MDFHPLTVDPKMRLSEAIAYIYSSSHPESGQPCDSFVLVTQNRRLLGVLYLYDLLRSSALSQTDGEPHVEDLMHPVEVTLTIPEGKNISEVYSPSAAMALLQEQQLQYLPAIDSDGCLIGVVTPATLVHDWQSSPPAETDESEFSISPNTSVSLPSEITSRPRQTNFDRTFAQAAIGMAHIDLQGNFIEVNQQFCQLIGYSHAELIHRSFFELMVPQKLQLQNNYDYAKVTERYLDRLLSGKLPFITIENIYINQTGTQIWVNITVSLVRTDTGEPDYFVSVIEDISDRKLLEQKLHTSEAEMRSVFAAMTQIVLAIDAEAEVIKVSPTCPALTYNNEVDLIGEIINQVIYGSYRPTLLAYLNQVISTQNSINFEYQLTIENQIYWFAATLSPMSSRRAILVALDITSRKEQEERLRLLQRSVEISDNGIIISDAQRPNLPILYVNPAFERITGYSAQESINQRFLFIYEDFIDLQIFSEVNHAIREGKYYQLCLQTYRKDGTTFCSELSLYPLRDRCGTLTHYVGLQLDITERIAASEALKKSEERWQLALQSNNDGIYDWNLETDTIFYSARWKQMLGFSESEISDRPSEWMTRLHPDDFENVMFANVRHLGDKHQPLFTSEYRMRCKDGTYKWILDRGQILYDEKGEEVRIIGSYTDITDRKQSEEKLRESQQRLEFLVDRTPLGVIEWSIDWTIIEWNKAAEAIFGYRRPEVLSSPHSFELLFSPEHNDRVQDFISSLESEDDTTYLVCDNITRDGQSIICEWYNTILMDRQGNIIGYASMIADISDRKQAELALIQAKEAAESANQAKSQFLANMSHELRTPLNAILGFTQLIDRSPNLDPVHRNQLQIINRSGEHLLSLINDILEMSKIEAGRITLNPSIFNLWILLETLQEMLSIKAEGKGLTLQAIRSPQVPECIYGDESKLRQVLLNLLGNAIKFTDRGEVRLFVSAIPALNETLPYDSPAGNGLSPSSLRLRFTIADTGPGIEEDDLNTLFEPFVQTAIGRKSQQGTGLGLPISRQFVRLMGGEIQVFSRVGVGTQFTFDVLLKEAIEPNPNIGISSRITHLAPDQPSYRVLVVDDALENRLLLESLLKTVGFEVAVAGNGEEAIAVWEHWHPHLIWMDIRMPVMDGLQATKHIKSHPQGKSTPIIALTASAFEEERQQILQVGCDDFMSKPFQEQELLEKMAKHLGVSYSFGYPDEVARCLVHPSAFSPGELDASLNWNIMPKEWLNSVYQAAIEADGELILELLDRVHPKEKKIMTYLSKCVNNFEFEVITECLSSILI</sequence>
<dbReference type="InterPro" id="IPR013767">
    <property type="entry name" value="PAS_fold"/>
</dbReference>
<dbReference type="PROSITE" id="PS51371">
    <property type="entry name" value="CBS"/>
    <property type="match status" value="1"/>
</dbReference>
<dbReference type="SMART" id="SM00086">
    <property type="entry name" value="PAC"/>
    <property type="match status" value="5"/>
</dbReference>
<dbReference type="SMART" id="SM00448">
    <property type="entry name" value="REC"/>
    <property type="match status" value="1"/>
</dbReference>
<dbReference type="Proteomes" id="UP001232992">
    <property type="component" value="Unassembled WGS sequence"/>
</dbReference>
<dbReference type="InterPro" id="IPR013655">
    <property type="entry name" value="PAS_fold_3"/>
</dbReference>
<dbReference type="PANTHER" id="PTHR43047:SF64">
    <property type="entry name" value="HISTIDINE KINASE CONTAINING CHEY-HOMOLOGOUS RECEIVER DOMAIN AND PAS DOMAIN-RELATED"/>
    <property type="match status" value="1"/>
</dbReference>
<dbReference type="SUPFAM" id="SSF47384">
    <property type="entry name" value="Homodimeric domain of signal transducing histidine kinase"/>
    <property type="match status" value="1"/>
</dbReference>
<evidence type="ECO:0000259" key="11">
    <source>
        <dbReference type="PROSITE" id="PS50110"/>
    </source>
</evidence>
<dbReference type="CDD" id="cd16922">
    <property type="entry name" value="HATPase_EvgS-ArcB-TorS-like"/>
    <property type="match status" value="1"/>
</dbReference>
<evidence type="ECO:0000256" key="4">
    <source>
        <dbReference type="ARBA" id="ARBA00022679"/>
    </source>
</evidence>
<keyword evidence="3 7" id="KW-0597">Phosphoprotein</keyword>
<dbReference type="InterPro" id="IPR005467">
    <property type="entry name" value="His_kinase_dom"/>
</dbReference>
<keyword evidence="6" id="KW-0902">Two-component regulatory system</keyword>
<evidence type="ECO:0000259" key="13">
    <source>
        <dbReference type="PROSITE" id="PS50113"/>
    </source>
</evidence>
<dbReference type="PROSITE" id="PS50109">
    <property type="entry name" value="HIS_KIN"/>
    <property type="match status" value="1"/>
</dbReference>
<dbReference type="EC" id="2.7.13.3" evidence="2"/>
<feature type="domain" description="Histidine kinase" evidence="10">
    <location>
        <begin position="819"/>
        <end position="1055"/>
    </location>
</feature>
<evidence type="ECO:0000256" key="6">
    <source>
        <dbReference type="ARBA" id="ARBA00023012"/>
    </source>
</evidence>
<dbReference type="EMBL" id="JAQOSQ010000010">
    <property type="protein sequence ID" value="MDJ1183801.1"/>
    <property type="molecule type" value="Genomic_DNA"/>
</dbReference>
<dbReference type="Pfam" id="PF13426">
    <property type="entry name" value="PAS_9"/>
    <property type="match status" value="2"/>
</dbReference>
<evidence type="ECO:0000256" key="8">
    <source>
        <dbReference type="PROSITE-ProRule" id="PRU00703"/>
    </source>
</evidence>
<dbReference type="SUPFAM" id="SSF55874">
    <property type="entry name" value="ATPase domain of HSP90 chaperone/DNA topoisomerase II/histidine kinase"/>
    <property type="match status" value="1"/>
</dbReference>
<dbReference type="InterPro" id="IPR011006">
    <property type="entry name" value="CheY-like_superfamily"/>
</dbReference>
<feature type="compositionally biased region" description="Polar residues" evidence="9">
    <location>
        <begin position="144"/>
        <end position="159"/>
    </location>
</feature>
<dbReference type="InterPro" id="IPR035965">
    <property type="entry name" value="PAS-like_dom_sf"/>
</dbReference>
<feature type="domain" description="PAS" evidence="12">
    <location>
        <begin position="415"/>
        <end position="467"/>
    </location>
</feature>
<proteinExistence type="predicted"/>
<dbReference type="Gene3D" id="1.10.287.130">
    <property type="match status" value="1"/>
</dbReference>
<feature type="domain" description="CBS" evidence="14">
    <location>
        <begin position="1"/>
        <end position="65"/>
    </location>
</feature>
<dbReference type="PRINTS" id="PR00344">
    <property type="entry name" value="BCTRLSENSOR"/>
</dbReference>
<dbReference type="Pfam" id="PF00512">
    <property type="entry name" value="HisKA"/>
    <property type="match status" value="1"/>
</dbReference>
<dbReference type="PROSITE" id="PS50110">
    <property type="entry name" value="RESPONSE_REGULATORY"/>
    <property type="match status" value="1"/>
</dbReference>
<reference evidence="15 16" key="1">
    <citation type="submission" date="2023-01" db="EMBL/GenBank/DDBJ databases">
        <title>Novel diversity within Roseofilum (Cyanobacteria; Desertifilaceae) from marine benthic mats with descriptions of four novel species.</title>
        <authorList>
            <person name="Wang Y."/>
            <person name="Berthold D.E."/>
            <person name="Hu J."/>
            <person name="Lefler F.W."/>
            <person name="Laughinghouse H.D. IV."/>
        </authorList>
    </citation>
    <scope>NUCLEOTIDE SEQUENCE [LARGE SCALE GENOMIC DNA]</scope>
    <source>
        <strain evidence="15 16">BLCC-M143</strain>
    </source>
</reference>
<dbReference type="InterPro" id="IPR003594">
    <property type="entry name" value="HATPase_dom"/>
</dbReference>
<dbReference type="PROSITE" id="PS50113">
    <property type="entry name" value="PAC"/>
    <property type="match status" value="4"/>
</dbReference>
<evidence type="ECO:0000256" key="1">
    <source>
        <dbReference type="ARBA" id="ARBA00000085"/>
    </source>
</evidence>
<evidence type="ECO:0000313" key="16">
    <source>
        <dbReference type="Proteomes" id="UP001232992"/>
    </source>
</evidence>
<dbReference type="Gene3D" id="3.10.580.10">
    <property type="entry name" value="CBS-domain"/>
    <property type="match status" value="1"/>
</dbReference>
<feature type="domain" description="PAC" evidence="13">
    <location>
        <begin position="746"/>
        <end position="801"/>
    </location>
</feature>
<feature type="modified residue" description="4-aspartylphosphate" evidence="7">
    <location>
        <position position="1129"/>
    </location>
</feature>
<gene>
    <name evidence="15" type="ORF">PMH09_11450</name>
</gene>
<dbReference type="Gene3D" id="3.30.450.20">
    <property type="entry name" value="PAS domain"/>
    <property type="match status" value="5"/>
</dbReference>
<dbReference type="Gene3D" id="3.40.50.2300">
    <property type="match status" value="1"/>
</dbReference>
<keyword evidence="5" id="KW-0418">Kinase</keyword>
<keyword evidence="4" id="KW-0808">Transferase</keyword>
<dbReference type="InterPro" id="IPR000700">
    <property type="entry name" value="PAS-assoc_C"/>
</dbReference>
<dbReference type="InterPro" id="IPR000014">
    <property type="entry name" value="PAS"/>
</dbReference>
<organism evidence="15 16">
    <name type="scientific">Roseofilum casamattae BLCC-M143</name>
    <dbReference type="NCBI Taxonomy" id="3022442"/>
    <lineage>
        <taxon>Bacteria</taxon>
        <taxon>Bacillati</taxon>
        <taxon>Cyanobacteriota</taxon>
        <taxon>Cyanophyceae</taxon>
        <taxon>Desertifilales</taxon>
        <taxon>Desertifilaceae</taxon>
        <taxon>Roseofilum</taxon>
        <taxon>Roseofilum casamattae</taxon>
    </lineage>
</organism>
<feature type="region of interest" description="Disordered" evidence="9">
    <location>
        <begin position="132"/>
        <end position="159"/>
    </location>
</feature>
<dbReference type="PANTHER" id="PTHR43047">
    <property type="entry name" value="TWO-COMPONENT HISTIDINE PROTEIN KINASE"/>
    <property type="match status" value="1"/>
</dbReference>
<feature type="domain" description="PAC" evidence="13">
    <location>
        <begin position="491"/>
        <end position="543"/>
    </location>
</feature>